<evidence type="ECO:0000256" key="2">
    <source>
        <dbReference type="ARBA" id="ARBA00023125"/>
    </source>
</evidence>
<dbReference type="InterPro" id="IPR039605">
    <property type="entry name" value="AHL"/>
</dbReference>
<feature type="compositionally biased region" description="Polar residues" evidence="5">
    <location>
        <begin position="332"/>
        <end position="345"/>
    </location>
</feature>
<feature type="compositionally biased region" description="Gly residues" evidence="5">
    <location>
        <begin position="26"/>
        <end position="42"/>
    </location>
</feature>
<dbReference type="EMBL" id="BMAC01000100">
    <property type="protein sequence ID" value="GFP85121.1"/>
    <property type="molecule type" value="Genomic_DNA"/>
</dbReference>
<dbReference type="SUPFAM" id="SSF117856">
    <property type="entry name" value="AF0104/ALDC/Ptd012-like"/>
    <property type="match status" value="1"/>
</dbReference>
<keyword evidence="4" id="KW-0539">Nucleus</keyword>
<feature type="region of interest" description="Disordered" evidence="5">
    <location>
        <begin position="26"/>
        <end position="163"/>
    </location>
</feature>
<accession>A0A830BSS6</accession>
<evidence type="ECO:0000259" key="6">
    <source>
        <dbReference type="PROSITE" id="PS51742"/>
    </source>
</evidence>
<dbReference type="Gene3D" id="3.30.1330.80">
    <property type="entry name" value="Hypothetical protein, similar to alpha- acetolactate decarboxylase, domain 2"/>
    <property type="match status" value="1"/>
</dbReference>
<keyword evidence="1 4" id="KW-0805">Transcription regulation</keyword>
<dbReference type="OrthoDB" id="1101183at2759"/>
<sequence length="368" mass="37676">MDGREGMTLQGSASYYLNRGGIGGSGPGSSVHGPGGGSGAPGLQGSPVFKNLSNPNISVHHPNVGGISGNAMGGSSSAFHVDNSSHNNFPHGMSSMSAVVSSGPQSGETVKKKRGRPRKYGPGGPPTKMTLKLSSPALGSTTPSTDPISPGEKPRRGRPPGTGWKQKLAPLGDWMNTSAGLAFTPHVLHIGVGEDVAEKILAFAQQRPRALCVLSGSGSVSAVTLRQPTTSAGSVTYEGRFEILCLSGSYLVAEAGGPRNRTGGISISVCSPDGHMIGGAIGGQLIAANHVQVVACSFIYDGSKGKTKPESGTTDEKYLLEQSAEKPYTPFSAASTQTLTPNSGPSAWPLSSRLDVKNSQAEIDLTRG</sequence>
<reference evidence="7" key="1">
    <citation type="submission" date="2020-07" db="EMBL/GenBank/DDBJ databases">
        <title>Ethylene signaling mediates host invasion by parasitic plants.</title>
        <authorList>
            <person name="Yoshida S."/>
        </authorList>
    </citation>
    <scope>NUCLEOTIDE SEQUENCE</scope>
    <source>
        <strain evidence="7">Okayama</strain>
    </source>
</reference>
<gene>
    <name evidence="7" type="ORF">PHJA_000655900</name>
</gene>
<dbReference type="AlphaFoldDB" id="A0A830BSS6"/>
<feature type="region of interest" description="Disordered" evidence="5">
    <location>
        <begin position="330"/>
        <end position="353"/>
    </location>
</feature>
<dbReference type="PANTHER" id="PTHR31500">
    <property type="entry name" value="AT-HOOK MOTIF NUCLEAR-LOCALIZED PROTEIN 9"/>
    <property type="match status" value="1"/>
</dbReference>
<feature type="compositionally biased region" description="Low complexity" evidence="5">
    <location>
        <begin position="92"/>
        <end position="103"/>
    </location>
</feature>
<evidence type="ECO:0000313" key="8">
    <source>
        <dbReference type="Proteomes" id="UP000653305"/>
    </source>
</evidence>
<evidence type="ECO:0000256" key="5">
    <source>
        <dbReference type="SAM" id="MobiDB-lite"/>
    </source>
</evidence>
<dbReference type="CDD" id="cd11378">
    <property type="entry name" value="DUF296"/>
    <property type="match status" value="1"/>
</dbReference>
<comment type="domain">
    <text evidence="4">The PPC domain mediates interactions between AHL proteins.</text>
</comment>
<evidence type="ECO:0000256" key="4">
    <source>
        <dbReference type="RuleBase" id="RU367031"/>
    </source>
</evidence>
<feature type="compositionally biased region" description="Polar residues" evidence="5">
    <location>
        <begin position="73"/>
        <end position="88"/>
    </location>
</feature>
<protein>
    <recommendedName>
        <fullName evidence="4">AT-hook motif nuclear-localized protein</fullName>
    </recommendedName>
</protein>
<comment type="caution">
    <text evidence="7">The sequence shown here is derived from an EMBL/GenBank/DDBJ whole genome shotgun (WGS) entry which is preliminary data.</text>
</comment>
<evidence type="ECO:0000256" key="1">
    <source>
        <dbReference type="ARBA" id="ARBA00023015"/>
    </source>
</evidence>
<dbReference type="PROSITE" id="PS51742">
    <property type="entry name" value="PPC"/>
    <property type="match status" value="1"/>
</dbReference>
<dbReference type="GO" id="GO:0005634">
    <property type="term" value="C:nucleus"/>
    <property type="evidence" value="ECO:0007669"/>
    <property type="project" value="UniProtKB-SubCell"/>
</dbReference>
<name>A0A830BSS6_9LAMI</name>
<comment type="function">
    <text evidence="4">Transcription factor that specifically binds AT-rich DNA sequences related to the nuclear matrix attachment regions (MARs).</text>
</comment>
<keyword evidence="8" id="KW-1185">Reference proteome</keyword>
<dbReference type="Proteomes" id="UP000653305">
    <property type="component" value="Unassembled WGS sequence"/>
</dbReference>
<dbReference type="Pfam" id="PF03479">
    <property type="entry name" value="PCC"/>
    <property type="match status" value="1"/>
</dbReference>
<comment type="subcellular location">
    <subcellularLocation>
        <location evidence="4">Nucleus</location>
    </subcellularLocation>
</comment>
<dbReference type="GO" id="GO:0003680">
    <property type="term" value="F:minor groove of adenine-thymine-rich DNA binding"/>
    <property type="evidence" value="ECO:0007669"/>
    <property type="project" value="UniProtKB-UniRule"/>
</dbReference>
<keyword evidence="2 4" id="KW-0238">DNA-binding</keyword>
<feature type="compositionally biased region" description="Polar residues" evidence="5">
    <location>
        <begin position="137"/>
        <end position="147"/>
    </location>
</feature>
<dbReference type="InterPro" id="IPR005175">
    <property type="entry name" value="PPC_dom"/>
</dbReference>
<organism evidence="7 8">
    <name type="scientific">Phtheirospermum japonicum</name>
    <dbReference type="NCBI Taxonomy" id="374723"/>
    <lineage>
        <taxon>Eukaryota</taxon>
        <taxon>Viridiplantae</taxon>
        <taxon>Streptophyta</taxon>
        <taxon>Embryophyta</taxon>
        <taxon>Tracheophyta</taxon>
        <taxon>Spermatophyta</taxon>
        <taxon>Magnoliopsida</taxon>
        <taxon>eudicotyledons</taxon>
        <taxon>Gunneridae</taxon>
        <taxon>Pentapetalae</taxon>
        <taxon>asterids</taxon>
        <taxon>lamiids</taxon>
        <taxon>Lamiales</taxon>
        <taxon>Orobanchaceae</taxon>
        <taxon>Orobanchaceae incertae sedis</taxon>
        <taxon>Phtheirospermum</taxon>
    </lineage>
</organism>
<feature type="domain" description="PPC" evidence="6">
    <location>
        <begin position="177"/>
        <end position="319"/>
    </location>
</feature>
<keyword evidence="3 4" id="KW-0804">Transcription</keyword>
<evidence type="ECO:0000256" key="3">
    <source>
        <dbReference type="ARBA" id="ARBA00023163"/>
    </source>
</evidence>
<proteinExistence type="predicted"/>
<dbReference type="PANTHER" id="PTHR31500:SF64">
    <property type="entry name" value="AT-HOOK MOTIF NUCLEAR-LOCALIZED PROTEIN 12-RELATED"/>
    <property type="match status" value="1"/>
</dbReference>
<evidence type="ECO:0000313" key="7">
    <source>
        <dbReference type="EMBL" id="GFP85121.1"/>
    </source>
</evidence>